<reference evidence="3" key="1">
    <citation type="submission" date="2022-04" db="EMBL/GenBank/DDBJ databases">
        <title>Corynebacterium kalidii LD5P10.</title>
        <authorList>
            <person name="Sun J.Q."/>
        </authorList>
    </citation>
    <scope>NUCLEOTIDE SEQUENCE</scope>
    <source>
        <strain evidence="3">LD5P10</strain>
    </source>
</reference>
<dbReference type="AlphaFoldDB" id="A0A9X2AZB8"/>
<gene>
    <name evidence="3" type="ORF">MUN33_09480</name>
</gene>
<organism evidence="3 4">
    <name type="scientific">Corynebacterium kalidii</name>
    <dbReference type="NCBI Taxonomy" id="2931982"/>
    <lineage>
        <taxon>Bacteria</taxon>
        <taxon>Bacillati</taxon>
        <taxon>Actinomycetota</taxon>
        <taxon>Actinomycetes</taxon>
        <taxon>Mycobacteriales</taxon>
        <taxon>Corynebacteriaceae</taxon>
        <taxon>Corynebacterium</taxon>
    </lineage>
</organism>
<dbReference type="Proteomes" id="UP001139207">
    <property type="component" value="Unassembled WGS sequence"/>
</dbReference>
<dbReference type="EMBL" id="JALIEA010000013">
    <property type="protein sequence ID" value="MCJ7858941.1"/>
    <property type="molecule type" value="Genomic_DNA"/>
</dbReference>
<proteinExistence type="predicted"/>
<evidence type="ECO:0000313" key="4">
    <source>
        <dbReference type="Proteomes" id="UP001139207"/>
    </source>
</evidence>
<keyword evidence="2" id="KW-0472">Membrane</keyword>
<feature type="region of interest" description="Disordered" evidence="1">
    <location>
        <begin position="1"/>
        <end position="59"/>
    </location>
</feature>
<keyword evidence="2" id="KW-0812">Transmembrane</keyword>
<accession>A0A9X2AZB8</accession>
<feature type="transmembrane region" description="Helical" evidence="2">
    <location>
        <begin position="112"/>
        <end position="133"/>
    </location>
</feature>
<keyword evidence="2" id="KW-1133">Transmembrane helix</keyword>
<feature type="compositionally biased region" description="Pro residues" evidence="1">
    <location>
        <begin position="48"/>
        <end position="59"/>
    </location>
</feature>
<name>A0A9X2AZB8_9CORY</name>
<dbReference type="RefSeq" id="WP_244804667.1">
    <property type="nucleotide sequence ID" value="NZ_JALIEA010000013.1"/>
</dbReference>
<feature type="transmembrane region" description="Helical" evidence="2">
    <location>
        <begin position="67"/>
        <end position="92"/>
    </location>
</feature>
<evidence type="ECO:0000256" key="1">
    <source>
        <dbReference type="SAM" id="MobiDB-lite"/>
    </source>
</evidence>
<comment type="caution">
    <text evidence="3">The sequence shown here is derived from an EMBL/GenBank/DDBJ whole genome shotgun (WGS) entry which is preliminary data.</text>
</comment>
<evidence type="ECO:0000313" key="3">
    <source>
        <dbReference type="EMBL" id="MCJ7858941.1"/>
    </source>
</evidence>
<evidence type="ECO:0000256" key="2">
    <source>
        <dbReference type="SAM" id="Phobius"/>
    </source>
</evidence>
<protein>
    <submittedName>
        <fullName evidence="3">Uncharacterized protein</fullName>
    </submittedName>
</protein>
<keyword evidence="4" id="KW-1185">Reference proteome</keyword>
<sequence length="153" mass="15156">MAESRDGDGRWGVYDARRGEGQGAGQGANPGTDQGANQGAGGGTAAAVPPPGHYTGPVVPPRDPFSLWTACGLTLFVVGALAAVVCFGNSSGTEVSGSGWGRTTVDVVYMDVLLGAVCCSVLSGAGLIVAAVAKVGSQMAKASRSGGSREREV</sequence>
<feature type="compositionally biased region" description="Basic and acidic residues" evidence="1">
    <location>
        <begin position="1"/>
        <end position="20"/>
    </location>
</feature>